<dbReference type="EMBL" id="CAAALY010028449">
    <property type="protein sequence ID" value="VEL16433.1"/>
    <property type="molecule type" value="Genomic_DNA"/>
</dbReference>
<dbReference type="AlphaFoldDB" id="A0A448WNS0"/>
<evidence type="ECO:0000313" key="1">
    <source>
        <dbReference type="EMBL" id="VEL16433.1"/>
    </source>
</evidence>
<name>A0A448WNS0_9PLAT</name>
<accession>A0A448WNS0</accession>
<keyword evidence="2" id="KW-1185">Reference proteome</keyword>
<dbReference type="Proteomes" id="UP000784294">
    <property type="component" value="Unassembled WGS sequence"/>
</dbReference>
<comment type="caution">
    <text evidence="1">The sequence shown here is derived from an EMBL/GenBank/DDBJ whole genome shotgun (WGS) entry which is preliminary data.</text>
</comment>
<proteinExistence type="predicted"/>
<reference evidence="1" key="1">
    <citation type="submission" date="2018-11" db="EMBL/GenBank/DDBJ databases">
        <authorList>
            <consortium name="Pathogen Informatics"/>
        </authorList>
    </citation>
    <scope>NUCLEOTIDE SEQUENCE</scope>
</reference>
<sequence length="87" mass="9241">MAATIALGHPLRIKTLLCKVNKFIRGSVIADTTITALTGDDGLIFTTADVSEAITLGSTMLETTVGSVTSDISGQLYFAKRVNHETR</sequence>
<gene>
    <name evidence="1" type="ORF">PXEA_LOCUS9873</name>
</gene>
<protein>
    <submittedName>
        <fullName evidence="1">Uncharacterized protein</fullName>
    </submittedName>
</protein>
<organism evidence="1 2">
    <name type="scientific">Protopolystoma xenopodis</name>
    <dbReference type="NCBI Taxonomy" id="117903"/>
    <lineage>
        <taxon>Eukaryota</taxon>
        <taxon>Metazoa</taxon>
        <taxon>Spiralia</taxon>
        <taxon>Lophotrochozoa</taxon>
        <taxon>Platyhelminthes</taxon>
        <taxon>Monogenea</taxon>
        <taxon>Polyopisthocotylea</taxon>
        <taxon>Polystomatidea</taxon>
        <taxon>Polystomatidae</taxon>
        <taxon>Protopolystoma</taxon>
    </lineage>
</organism>
<evidence type="ECO:0000313" key="2">
    <source>
        <dbReference type="Proteomes" id="UP000784294"/>
    </source>
</evidence>